<feature type="transmembrane region" description="Helical" evidence="7">
    <location>
        <begin position="6"/>
        <end position="27"/>
    </location>
</feature>
<dbReference type="GO" id="GO:0016780">
    <property type="term" value="F:phosphotransferase activity, for other substituted phosphate groups"/>
    <property type="evidence" value="ECO:0007669"/>
    <property type="project" value="InterPro"/>
</dbReference>
<dbReference type="GO" id="GO:0044038">
    <property type="term" value="P:cell wall macromolecule biosynthetic process"/>
    <property type="evidence" value="ECO:0007669"/>
    <property type="project" value="TreeGrafter"/>
</dbReference>
<dbReference type="GO" id="GO:0071555">
    <property type="term" value="P:cell wall organization"/>
    <property type="evidence" value="ECO:0007669"/>
    <property type="project" value="TreeGrafter"/>
</dbReference>
<feature type="transmembrane region" description="Helical" evidence="7">
    <location>
        <begin position="99"/>
        <end position="115"/>
    </location>
</feature>
<proteinExistence type="predicted"/>
<keyword evidence="6" id="KW-0460">Magnesium</keyword>
<dbReference type="InterPro" id="IPR000715">
    <property type="entry name" value="Glycosyl_transferase_4"/>
</dbReference>
<reference evidence="8 9" key="1">
    <citation type="journal article" date="2016" name="Nat. Commun.">
        <title>Thousands of microbial genomes shed light on interconnected biogeochemical processes in an aquifer system.</title>
        <authorList>
            <person name="Anantharaman K."/>
            <person name="Brown C.T."/>
            <person name="Hug L.A."/>
            <person name="Sharon I."/>
            <person name="Castelle C.J."/>
            <person name="Probst A.J."/>
            <person name="Thomas B.C."/>
            <person name="Singh A."/>
            <person name="Wilkins M.J."/>
            <person name="Karaoz U."/>
            <person name="Brodie E.L."/>
            <person name="Williams K.H."/>
            <person name="Hubbard S.S."/>
            <person name="Banfield J.F."/>
        </authorList>
    </citation>
    <scope>NUCLEOTIDE SEQUENCE [LARGE SCALE GENOMIC DNA]</scope>
</reference>
<evidence type="ECO:0000256" key="4">
    <source>
        <dbReference type="ARBA" id="ARBA00022989"/>
    </source>
</evidence>
<dbReference type="Pfam" id="PF00953">
    <property type="entry name" value="Glycos_transf_4"/>
    <property type="match status" value="1"/>
</dbReference>
<dbReference type="InterPro" id="IPR018480">
    <property type="entry name" value="PNAcMuramoyl-5peptid_Trfase_CS"/>
</dbReference>
<feature type="transmembrane region" description="Helical" evidence="7">
    <location>
        <begin position="322"/>
        <end position="342"/>
    </location>
</feature>
<dbReference type="STRING" id="1797724.A3A48_01610"/>
<dbReference type="PANTHER" id="PTHR22926:SF5">
    <property type="entry name" value="PHOSPHO-N-ACETYLMURAMOYL-PENTAPEPTIDE-TRANSFERASE HOMOLOG"/>
    <property type="match status" value="1"/>
</dbReference>
<sequence length="343" mass="38657">MTQILGLILLSFFIISVLLVPFINYLYKLKFIRQKQTTRDIFEVRTPIFDKLHAHKIGTPVGGGALIVIVVSVLYLIVINSISIFGVEQTSVYPFKQEFQVILITFISFAALGLYDDLRKTFALKRAKFWGLRFRYKFLIQWILGLAIASYLYWGLGIDLVNIRFFDVIDLGILYVPFAAFTIVSFANAVNISDGLDGLATGLLLICLLAFLVISRSILDTTLSIFIGLWIGSLIAFLYFNVWPARIWLGDVGALSFGATLAVCGLLLGKPIALGVIGGMFILEVMSSLVQLFSKKIFKKKLFDVAPLHLWLQNKGWEESKIVFRFLLAQTMFAIFGLWLSFF</sequence>
<dbReference type="Proteomes" id="UP000178336">
    <property type="component" value="Unassembled WGS sequence"/>
</dbReference>
<feature type="transmembrane region" description="Helical" evidence="7">
    <location>
        <begin position="274"/>
        <end position="293"/>
    </location>
</feature>
<evidence type="ECO:0000256" key="1">
    <source>
        <dbReference type="ARBA" id="ARBA00004141"/>
    </source>
</evidence>
<gene>
    <name evidence="8" type="ORF">A3A48_01610</name>
</gene>
<dbReference type="PROSITE" id="PS01348">
    <property type="entry name" value="MRAY_2"/>
    <property type="match status" value="1"/>
</dbReference>
<evidence type="ECO:0000256" key="6">
    <source>
        <dbReference type="PIRSR" id="PIRSR600715-1"/>
    </source>
</evidence>
<evidence type="ECO:0000256" key="7">
    <source>
        <dbReference type="SAM" id="Phobius"/>
    </source>
</evidence>
<feature type="binding site" evidence="6">
    <location>
        <position position="191"/>
    </location>
    <ligand>
        <name>Mg(2+)</name>
        <dbReference type="ChEBI" id="CHEBI:18420"/>
    </ligand>
</feature>
<evidence type="ECO:0000256" key="2">
    <source>
        <dbReference type="ARBA" id="ARBA00022679"/>
    </source>
</evidence>
<dbReference type="PANTHER" id="PTHR22926">
    <property type="entry name" value="PHOSPHO-N-ACETYLMURAMOYL-PENTAPEPTIDE-TRANSFERASE"/>
    <property type="match status" value="1"/>
</dbReference>
<feature type="transmembrane region" description="Helical" evidence="7">
    <location>
        <begin position="196"/>
        <end position="215"/>
    </location>
</feature>
<feature type="binding site" evidence="6">
    <location>
        <position position="251"/>
    </location>
    <ligand>
        <name>Mg(2+)</name>
        <dbReference type="ChEBI" id="CHEBI:18420"/>
    </ligand>
</feature>
<evidence type="ECO:0000313" key="9">
    <source>
        <dbReference type="Proteomes" id="UP000178336"/>
    </source>
</evidence>
<dbReference type="AlphaFoldDB" id="A0A1F5GTY3"/>
<evidence type="ECO:0000313" key="8">
    <source>
        <dbReference type="EMBL" id="OGD95289.1"/>
    </source>
</evidence>
<comment type="cofactor">
    <cofactor evidence="6">
        <name>Mg(2+)</name>
        <dbReference type="ChEBI" id="CHEBI:18420"/>
    </cofactor>
</comment>
<comment type="caution">
    <text evidence="8">The sequence shown here is derived from an EMBL/GenBank/DDBJ whole genome shotgun (WGS) entry which is preliminary data.</text>
</comment>
<feature type="transmembrane region" description="Helical" evidence="7">
    <location>
        <begin position="61"/>
        <end position="87"/>
    </location>
</feature>
<evidence type="ECO:0000256" key="3">
    <source>
        <dbReference type="ARBA" id="ARBA00022692"/>
    </source>
</evidence>
<evidence type="ECO:0008006" key="10">
    <source>
        <dbReference type="Google" id="ProtNLM"/>
    </source>
</evidence>
<dbReference type="GO" id="GO:0005886">
    <property type="term" value="C:plasma membrane"/>
    <property type="evidence" value="ECO:0007669"/>
    <property type="project" value="TreeGrafter"/>
</dbReference>
<protein>
    <recommendedName>
        <fullName evidence="10">Phospho-N-acetylmuramoyl-pentapeptide-transferase</fullName>
    </recommendedName>
</protein>
<accession>A0A1F5GTY3</accession>
<feature type="transmembrane region" description="Helical" evidence="7">
    <location>
        <begin position="221"/>
        <end position="240"/>
    </location>
</feature>
<feature type="transmembrane region" description="Helical" evidence="7">
    <location>
        <begin position="168"/>
        <end position="189"/>
    </location>
</feature>
<dbReference type="GO" id="GO:0046872">
    <property type="term" value="F:metal ion binding"/>
    <property type="evidence" value="ECO:0007669"/>
    <property type="project" value="UniProtKB-KW"/>
</dbReference>
<keyword evidence="5 7" id="KW-0472">Membrane</keyword>
<dbReference type="EMBL" id="MFBN01000020">
    <property type="protein sequence ID" value="OGD95289.1"/>
    <property type="molecule type" value="Genomic_DNA"/>
</dbReference>
<evidence type="ECO:0000256" key="5">
    <source>
        <dbReference type="ARBA" id="ARBA00023136"/>
    </source>
</evidence>
<keyword evidence="4 7" id="KW-1133">Transmembrane helix</keyword>
<name>A0A1F5GTY3_9BACT</name>
<keyword evidence="2" id="KW-0808">Transferase</keyword>
<feature type="transmembrane region" description="Helical" evidence="7">
    <location>
        <begin position="247"/>
        <end position="268"/>
    </location>
</feature>
<organism evidence="8 9">
    <name type="scientific">Candidatus Curtissbacteria bacterium RIFCSPLOWO2_01_FULL_37_9</name>
    <dbReference type="NCBI Taxonomy" id="1797724"/>
    <lineage>
        <taxon>Bacteria</taxon>
        <taxon>Candidatus Curtissiibacteriota</taxon>
    </lineage>
</organism>
<feature type="transmembrane region" description="Helical" evidence="7">
    <location>
        <begin position="136"/>
        <end position="156"/>
    </location>
</feature>
<comment type="subcellular location">
    <subcellularLocation>
        <location evidence="1">Membrane</location>
        <topology evidence="1">Multi-pass membrane protein</topology>
    </subcellularLocation>
</comment>
<keyword evidence="3 7" id="KW-0812">Transmembrane</keyword>
<keyword evidence="6" id="KW-0479">Metal-binding</keyword>